<dbReference type="AlphaFoldDB" id="A0A2H5SPW6"/>
<name>A0A2H5SPW6_RHIID</name>
<feature type="compositionally biased region" description="Low complexity" evidence="1">
    <location>
        <begin position="358"/>
        <end position="368"/>
    </location>
</feature>
<dbReference type="Proteomes" id="UP000018888">
    <property type="component" value="Unassembled WGS sequence"/>
</dbReference>
<comment type="caution">
    <text evidence="2">The sequence shown here is derived from an EMBL/GenBank/DDBJ whole genome shotgun (WGS) entry which is preliminary data.</text>
</comment>
<accession>A0A2H5SPW6</accession>
<dbReference type="VEuPathDB" id="FungiDB:RhiirFUN_004934"/>
<dbReference type="EMBL" id="AUPC02000429">
    <property type="protein sequence ID" value="POG59799.1"/>
    <property type="molecule type" value="Genomic_DNA"/>
</dbReference>
<reference evidence="2 3" key="2">
    <citation type="journal article" date="2018" name="New Phytol.">
        <title>High intraspecific genome diversity in the model arbuscular mycorrhizal symbiont Rhizophagus irregularis.</title>
        <authorList>
            <person name="Chen E.C.H."/>
            <person name="Morin E."/>
            <person name="Beaudet D."/>
            <person name="Noel J."/>
            <person name="Yildirir G."/>
            <person name="Ndikumana S."/>
            <person name="Charron P."/>
            <person name="St-Onge C."/>
            <person name="Giorgi J."/>
            <person name="Kruger M."/>
            <person name="Marton T."/>
            <person name="Ropars J."/>
            <person name="Grigoriev I.V."/>
            <person name="Hainaut M."/>
            <person name="Henrissat B."/>
            <person name="Roux C."/>
            <person name="Martin F."/>
            <person name="Corradi N."/>
        </authorList>
    </citation>
    <scope>NUCLEOTIDE SEQUENCE [LARGE SCALE GENOMIC DNA]</scope>
    <source>
        <strain evidence="2 3">DAOM 197198</strain>
    </source>
</reference>
<feature type="compositionally biased region" description="Basic residues" evidence="1">
    <location>
        <begin position="9"/>
        <end position="19"/>
    </location>
</feature>
<reference evidence="2 3" key="1">
    <citation type="journal article" date="2013" name="Proc. Natl. Acad. Sci. U.S.A.">
        <title>Genome of an arbuscular mycorrhizal fungus provides insight into the oldest plant symbiosis.</title>
        <authorList>
            <person name="Tisserant E."/>
            <person name="Malbreil M."/>
            <person name="Kuo A."/>
            <person name="Kohler A."/>
            <person name="Symeonidi A."/>
            <person name="Balestrini R."/>
            <person name="Charron P."/>
            <person name="Duensing N."/>
            <person name="Frei Dit Frey N."/>
            <person name="Gianinazzi-Pearson V."/>
            <person name="Gilbert L.B."/>
            <person name="Handa Y."/>
            <person name="Herr J.R."/>
            <person name="Hijri M."/>
            <person name="Koul R."/>
            <person name="Kawaguchi M."/>
            <person name="Krajinski F."/>
            <person name="Lammers P.J."/>
            <person name="Masclaux F.G."/>
            <person name="Murat C."/>
            <person name="Morin E."/>
            <person name="Ndikumana S."/>
            <person name="Pagni M."/>
            <person name="Petitpierre D."/>
            <person name="Requena N."/>
            <person name="Rosikiewicz P."/>
            <person name="Riley R."/>
            <person name="Saito K."/>
            <person name="San Clemente H."/>
            <person name="Shapiro H."/>
            <person name="van Tuinen D."/>
            <person name="Becard G."/>
            <person name="Bonfante P."/>
            <person name="Paszkowski U."/>
            <person name="Shachar-Hill Y.Y."/>
            <person name="Tuskan G.A."/>
            <person name="Young P.W."/>
            <person name="Sanders I.R."/>
            <person name="Henrissat B."/>
            <person name="Rensing S.A."/>
            <person name="Grigoriev I.V."/>
            <person name="Corradi N."/>
            <person name="Roux C."/>
            <person name="Martin F."/>
        </authorList>
    </citation>
    <scope>NUCLEOTIDE SEQUENCE [LARGE SCALE GENOMIC DNA]</scope>
    <source>
        <strain evidence="2 3">DAOM 197198</strain>
    </source>
</reference>
<evidence type="ECO:0000256" key="1">
    <source>
        <dbReference type="SAM" id="MobiDB-lite"/>
    </source>
</evidence>
<keyword evidence="3" id="KW-1185">Reference proteome</keyword>
<gene>
    <name evidence="2" type="ORF">GLOIN_2v1719392</name>
</gene>
<feature type="compositionally biased region" description="Low complexity" evidence="1">
    <location>
        <begin position="391"/>
        <end position="402"/>
    </location>
</feature>
<feature type="region of interest" description="Disordered" evidence="1">
    <location>
        <begin position="1"/>
        <end position="67"/>
    </location>
</feature>
<feature type="compositionally biased region" description="Basic and acidic residues" evidence="1">
    <location>
        <begin position="50"/>
        <end position="67"/>
    </location>
</feature>
<evidence type="ECO:0000313" key="2">
    <source>
        <dbReference type="EMBL" id="POG59799.1"/>
    </source>
</evidence>
<protein>
    <submittedName>
        <fullName evidence="2">Uncharacterized protein</fullName>
    </submittedName>
</protein>
<sequence length="413" mass="45764">MLRMPPKGTGRKTTTRKRKNEIESESSPKTTSQKRSKSEVESESSSTSVRRSERIAAQPKRDRQDSDLARIIQELNLTSYGLPSSASGFKNKDIDTMKVIFQGASAENVVIPDAEIKNFPDEYLLADINRTLLRKPNFTVDDLGKIKNGDVLTFIDKLHDITENSTQLIGTSETHTDSLVDDLLRVVGFNTWPLKIKNHEPCSIYIADVPVVSSDAEFVIKKREIFVLVVEHLKNVGHATGYGETQIAVEILACGSTNIRTSAPKDQTLWAIRVISTYVTIYKATIPALYWKELQDGLPKTEVKIERWPAENGLMTGYDLAEPDGRQNALTALIRLRESLLSQGQQGQSSTSHTAVASQGQQGQSSISHTTVASQGQQEQSSTSHIAIMPQDQQELSEPSEQSSKKKGKLREV</sequence>
<organism evidence="2 3">
    <name type="scientific">Rhizophagus irregularis (strain DAOM 181602 / DAOM 197198 / MUCL 43194)</name>
    <name type="common">Arbuscular mycorrhizal fungus</name>
    <name type="synonym">Glomus intraradices</name>
    <dbReference type="NCBI Taxonomy" id="747089"/>
    <lineage>
        <taxon>Eukaryota</taxon>
        <taxon>Fungi</taxon>
        <taxon>Fungi incertae sedis</taxon>
        <taxon>Mucoromycota</taxon>
        <taxon>Glomeromycotina</taxon>
        <taxon>Glomeromycetes</taxon>
        <taxon>Glomerales</taxon>
        <taxon>Glomeraceae</taxon>
        <taxon>Rhizophagus</taxon>
    </lineage>
</organism>
<feature type="compositionally biased region" description="Polar residues" evidence="1">
    <location>
        <begin position="369"/>
        <end position="385"/>
    </location>
</feature>
<feature type="region of interest" description="Disordered" evidence="1">
    <location>
        <begin position="343"/>
        <end position="413"/>
    </location>
</feature>
<proteinExistence type="predicted"/>
<evidence type="ECO:0000313" key="3">
    <source>
        <dbReference type="Proteomes" id="UP000018888"/>
    </source>
</evidence>